<dbReference type="EMBL" id="CP003630">
    <property type="protein sequence ID" value="AFZ18562.1"/>
    <property type="molecule type" value="Genomic_DNA"/>
</dbReference>
<name>K9WGE7_9CYAN</name>
<evidence type="ECO:0000313" key="1">
    <source>
        <dbReference type="EMBL" id="AFZ18562.1"/>
    </source>
</evidence>
<dbReference type="STRING" id="1173027.Mic7113_2778"/>
<sequence>MKLDCYQPEVRLPQRLYPQYWSSKPEVNTIESECPSSTWVKLQECPSPYSHDEALLLCQHSDTEWMAWVPDYGEIVLHQSQFSEIE</sequence>
<dbReference type="RefSeq" id="WP_015182711.1">
    <property type="nucleotide sequence ID" value="NC_019738.1"/>
</dbReference>
<organism evidence="1 2">
    <name type="scientific">Allocoleopsis franciscana PCC 7113</name>
    <dbReference type="NCBI Taxonomy" id="1173027"/>
    <lineage>
        <taxon>Bacteria</taxon>
        <taxon>Bacillati</taxon>
        <taxon>Cyanobacteriota</taxon>
        <taxon>Cyanophyceae</taxon>
        <taxon>Coleofasciculales</taxon>
        <taxon>Coleofasciculaceae</taxon>
        <taxon>Allocoleopsis</taxon>
        <taxon>Allocoleopsis franciscana</taxon>
    </lineage>
</organism>
<keyword evidence="2" id="KW-1185">Reference proteome</keyword>
<dbReference type="AlphaFoldDB" id="K9WGE7"/>
<protein>
    <submittedName>
        <fullName evidence="1">Uncharacterized protein</fullName>
    </submittedName>
</protein>
<evidence type="ECO:0000313" key="2">
    <source>
        <dbReference type="Proteomes" id="UP000010471"/>
    </source>
</evidence>
<dbReference type="Proteomes" id="UP000010471">
    <property type="component" value="Chromosome"/>
</dbReference>
<proteinExistence type="predicted"/>
<gene>
    <name evidence="1" type="ORF">Mic7113_2778</name>
</gene>
<dbReference type="HOGENOM" id="CLU_176123_0_0_3"/>
<accession>K9WGE7</accession>
<dbReference type="eggNOG" id="ENOG5033AKM">
    <property type="taxonomic scope" value="Bacteria"/>
</dbReference>
<dbReference type="KEGG" id="mic:Mic7113_2778"/>
<reference evidence="1 2" key="1">
    <citation type="submission" date="2012-06" db="EMBL/GenBank/DDBJ databases">
        <title>Finished chromosome of genome of Microcoleus sp. PCC 7113.</title>
        <authorList>
            <consortium name="US DOE Joint Genome Institute"/>
            <person name="Gugger M."/>
            <person name="Coursin T."/>
            <person name="Rippka R."/>
            <person name="Tandeau De Marsac N."/>
            <person name="Huntemann M."/>
            <person name="Wei C.-L."/>
            <person name="Han J."/>
            <person name="Detter J.C."/>
            <person name="Han C."/>
            <person name="Tapia R."/>
            <person name="Chen A."/>
            <person name="Kyrpides N."/>
            <person name="Mavromatis K."/>
            <person name="Markowitz V."/>
            <person name="Szeto E."/>
            <person name="Ivanova N."/>
            <person name="Pagani I."/>
            <person name="Pati A."/>
            <person name="Goodwin L."/>
            <person name="Nordberg H.P."/>
            <person name="Cantor M.N."/>
            <person name="Hua S.X."/>
            <person name="Woyke T."/>
            <person name="Kerfeld C.A."/>
        </authorList>
    </citation>
    <scope>NUCLEOTIDE SEQUENCE [LARGE SCALE GENOMIC DNA]</scope>
    <source>
        <strain evidence="1 2">PCC 7113</strain>
    </source>
</reference>